<evidence type="ECO:0000256" key="3">
    <source>
        <dbReference type="SAM" id="Phobius"/>
    </source>
</evidence>
<keyword evidence="4" id="KW-0732">Signal</keyword>
<evidence type="ECO:0000256" key="1">
    <source>
        <dbReference type="PROSITE-ProRule" id="PRU00175"/>
    </source>
</evidence>
<dbReference type="PANTHER" id="PTHR23285:SF7">
    <property type="entry name" value="LD09246P1"/>
    <property type="match status" value="1"/>
</dbReference>
<dbReference type="Gene3D" id="3.30.40.10">
    <property type="entry name" value="Zinc/RING finger domain, C3HC4 (zinc finger)"/>
    <property type="match status" value="1"/>
</dbReference>
<dbReference type="SUPFAM" id="SSF57850">
    <property type="entry name" value="RING/U-box"/>
    <property type="match status" value="1"/>
</dbReference>
<gene>
    <name evidence="7" type="primary">Aste57867_4484</name>
    <name evidence="6" type="ORF">As57867_004472</name>
    <name evidence="7" type="ORF">ASTE57867_4484</name>
</gene>
<organism evidence="7 8">
    <name type="scientific">Aphanomyces stellatus</name>
    <dbReference type="NCBI Taxonomy" id="120398"/>
    <lineage>
        <taxon>Eukaryota</taxon>
        <taxon>Sar</taxon>
        <taxon>Stramenopiles</taxon>
        <taxon>Oomycota</taxon>
        <taxon>Saprolegniomycetes</taxon>
        <taxon>Saprolegniales</taxon>
        <taxon>Verrucalvaceae</taxon>
        <taxon>Aphanomyces</taxon>
    </lineage>
</organism>
<dbReference type="OrthoDB" id="10038642at2759"/>
<dbReference type="PROSITE" id="PS50089">
    <property type="entry name" value="ZF_RING_2"/>
    <property type="match status" value="1"/>
</dbReference>
<keyword evidence="3" id="KW-0472">Membrane</keyword>
<proteinExistence type="predicted"/>
<keyword evidence="1" id="KW-0479">Metal-binding</keyword>
<dbReference type="GO" id="GO:0003723">
    <property type="term" value="F:RNA binding"/>
    <property type="evidence" value="ECO:0007669"/>
    <property type="project" value="InterPro"/>
</dbReference>
<feature type="transmembrane region" description="Helical" evidence="3">
    <location>
        <begin position="354"/>
        <end position="375"/>
    </location>
</feature>
<dbReference type="Pfam" id="PF13920">
    <property type="entry name" value="zf-C3HC4_3"/>
    <property type="match status" value="1"/>
</dbReference>
<evidence type="ECO:0000313" key="6">
    <source>
        <dbReference type="EMBL" id="KAF0713155.1"/>
    </source>
</evidence>
<evidence type="ECO:0000259" key="5">
    <source>
        <dbReference type="PROSITE" id="PS50089"/>
    </source>
</evidence>
<evidence type="ECO:0000256" key="2">
    <source>
        <dbReference type="SAM" id="MobiDB-lite"/>
    </source>
</evidence>
<dbReference type="InterPro" id="IPR047227">
    <property type="entry name" value="MEX3"/>
</dbReference>
<feature type="domain" description="RING-type" evidence="5">
    <location>
        <begin position="525"/>
        <end position="565"/>
    </location>
</feature>
<keyword evidence="3" id="KW-0812">Transmembrane</keyword>
<accession>A0A485KGM6</accession>
<dbReference type="PANTHER" id="PTHR23285">
    <property type="entry name" value="RING FINGER AND KH DOMAIN CONTAINING PROTEIN 1"/>
    <property type="match status" value="1"/>
</dbReference>
<feature type="chain" id="PRO_5033436810" evidence="4">
    <location>
        <begin position="24"/>
        <end position="577"/>
    </location>
</feature>
<dbReference type="InterPro" id="IPR013083">
    <property type="entry name" value="Znf_RING/FYVE/PHD"/>
</dbReference>
<reference evidence="6" key="2">
    <citation type="submission" date="2019-06" db="EMBL/GenBank/DDBJ databases">
        <title>Genomics analysis of Aphanomyces spp. identifies a new class of oomycete effector associated with host adaptation.</title>
        <authorList>
            <person name="Gaulin E."/>
        </authorList>
    </citation>
    <scope>NUCLEOTIDE SEQUENCE</scope>
    <source>
        <strain evidence="6">CBS 578.67</strain>
    </source>
</reference>
<dbReference type="Proteomes" id="UP000332933">
    <property type="component" value="Unassembled WGS sequence"/>
</dbReference>
<keyword evidence="1" id="KW-0863">Zinc-finger</keyword>
<feature type="signal peptide" evidence="4">
    <location>
        <begin position="1"/>
        <end position="23"/>
    </location>
</feature>
<dbReference type="EMBL" id="VJMH01001110">
    <property type="protein sequence ID" value="KAF0713155.1"/>
    <property type="molecule type" value="Genomic_DNA"/>
</dbReference>
<feature type="compositionally biased region" description="Polar residues" evidence="2">
    <location>
        <begin position="421"/>
        <end position="440"/>
    </location>
</feature>
<evidence type="ECO:0000256" key="4">
    <source>
        <dbReference type="SAM" id="SignalP"/>
    </source>
</evidence>
<name>A0A485KGM6_9STRA</name>
<feature type="compositionally biased region" description="Polar residues" evidence="2">
    <location>
        <begin position="385"/>
        <end position="396"/>
    </location>
</feature>
<dbReference type="InterPro" id="IPR001841">
    <property type="entry name" value="Znf_RING"/>
</dbReference>
<evidence type="ECO:0000313" key="7">
    <source>
        <dbReference type="EMBL" id="VFT81594.1"/>
    </source>
</evidence>
<evidence type="ECO:0000313" key="8">
    <source>
        <dbReference type="Proteomes" id="UP000332933"/>
    </source>
</evidence>
<feature type="region of interest" description="Disordered" evidence="2">
    <location>
        <begin position="385"/>
        <end position="454"/>
    </location>
</feature>
<keyword evidence="3" id="KW-1133">Transmembrane helix</keyword>
<reference evidence="7 8" key="1">
    <citation type="submission" date="2019-03" db="EMBL/GenBank/DDBJ databases">
        <authorList>
            <person name="Gaulin E."/>
            <person name="Dumas B."/>
        </authorList>
    </citation>
    <scope>NUCLEOTIDE SEQUENCE [LARGE SCALE GENOMIC DNA]</scope>
    <source>
        <strain evidence="7">CBS 568.67</strain>
    </source>
</reference>
<sequence length="577" mass="63704">MPRFLSRGPRLLVLLAIVADAQKKTDTCPYIDLPREVAAVRVWDVALCGSLMGLPSSCIVNKSTCVPLPNSTAYQAVGDISKLNDTNVSIESRDRERMDLSKTVLSDKTTSITFDHIANFDLPSMFSWPFLLTKIEFMYMIDFTSSVRWPSTLTDLKFQNGTNIVFPTTYPPTLTSLTIKEITNFTLPATLPWKLSTLILDSVKMQSWPITLPGALNSLSLLNCIACPSVLDMNLFAPTIRSLVLDVTDVTEIVLGAVTDLTLRTNDKLTRLTMSEAPLKRVSISNMTIKFWIMDTETFTALQKITTPSSFINTNITVDASECIRNAGSIKQLFENDGNPVYTVCVKSQSFSSAAIAGFVAGGVVVVGLICYILYRRRKRRREMQLSTPMLSPQRQPDSHEQQHYTHKTALWNDNAFDPTQPMSPSAPRQSWSPSDNGLDQPSAPIFSPASVPVPLKMRNVPSAPPKEDLEEIDMKVEASDVKVKASAAPKSEPSMAPPFTAQDGGRNAKMPVEAESTTGNARVCIVCFDGPQDAACVPCGHNALCMDCAEHLLKQKERPCPVCRQRIREVLRIYRG</sequence>
<keyword evidence="8" id="KW-1185">Reference proteome</keyword>
<keyword evidence="1" id="KW-0862">Zinc</keyword>
<dbReference type="GO" id="GO:0008270">
    <property type="term" value="F:zinc ion binding"/>
    <property type="evidence" value="ECO:0007669"/>
    <property type="project" value="UniProtKB-KW"/>
</dbReference>
<feature type="region of interest" description="Disordered" evidence="2">
    <location>
        <begin position="486"/>
        <end position="508"/>
    </location>
</feature>
<dbReference type="AlphaFoldDB" id="A0A485KGM6"/>
<dbReference type="CDD" id="cd23129">
    <property type="entry name" value="RING-HC_XBAT35-like"/>
    <property type="match status" value="1"/>
</dbReference>
<protein>
    <submittedName>
        <fullName evidence="7">Aste57867_4484 protein</fullName>
    </submittedName>
</protein>
<dbReference type="EMBL" id="CAADRA010001110">
    <property type="protein sequence ID" value="VFT81594.1"/>
    <property type="molecule type" value="Genomic_DNA"/>
</dbReference>